<comment type="subcellular location">
    <subcellularLocation>
        <location evidence="1 9">Cell membrane</location>
        <topology evidence="1 9">Multi-pass membrane protein</topology>
    </subcellularLocation>
</comment>
<evidence type="ECO:0000256" key="9">
    <source>
        <dbReference type="HAMAP-Rule" id="MF_01463"/>
    </source>
</evidence>
<comment type="similarity">
    <text evidence="9">Belongs to the SecD/SecF family. SecD subfamily.</text>
</comment>
<dbReference type="Pfam" id="PF02355">
    <property type="entry name" value="SecD_SecF_C"/>
    <property type="match status" value="1"/>
</dbReference>
<dbReference type="GO" id="GO:0015450">
    <property type="term" value="F:protein-transporting ATPase activity"/>
    <property type="evidence" value="ECO:0007669"/>
    <property type="project" value="InterPro"/>
</dbReference>
<dbReference type="PANTHER" id="PTHR30081:SF1">
    <property type="entry name" value="PROTEIN TRANSLOCASE SUBUNIT SECD"/>
    <property type="match status" value="1"/>
</dbReference>
<dbReference type="SUPFAM" id="SSF82866">
    <property type="entry name" value="Multidrug efflux transporter AcrB transmembrane domain"/>
    <property type="match status" value="1"/>
</dbReference>
<dbReference type="AlphaFoldDB" id="A0A955L3H8"/>
<dbReference type="GO" id="GO:0043952">
    <property type="term" value="P:protein transport by the Sec complex"/>
    <property type="evidence" value="ECO:0007669"/>
    <property type="project" value="UniProtKB-UniRule"/>
</dbReference>
<feature type="transmembrane region" description="Helical" evidence="9">
    <location>
        <begin position="370"/>
        <end position="391"/>
    </location>
</feature>
<dbReference type="EMBL" id="JAGQLG010000085">
    <property type="protein sequence ID" value="MCA9382223.1"/>
    <property type="molecule type" value="Genomic_DNA"/>
</dbReference>
<evidence type="ECO:0000256" key="7">
    <source>
        <dbReference type="ARBA" id="ARBA00023010"/>
    </source>
</evidence>
<keyword evidence="3 9" id="KW-1003">Cell membrane</keyword>
<reference evidence="14" key="1">
    <citation type="submission" date="2020-04" db="EMBL/GenBank/DDBJ databases">
        <authorList>
            <person name="Zhang T."/>
        </authorList>
    </citation>
    <scope>NUCLEOTIDE SEQUENCE</scope>
    <source>
        <strain evidence="14">HKST-UBA10</strain>
    </source>
</reference>
<evidence type="ECO:0000256" key="10">
    <source>
        <dbReference type="SAM" id="MobiDB-lite"/>
    </source>
</evidence>
<feature type="compositionally biased region" description="Low complexity" evidence="10">
    <location>
        <begin position="191"/>
        <end position="206"/>
    </location>
</feature>
<feature type="domain" description="Protein translocase subunit SecDF P1" evidence="12">
    <location>
        <begin position="91"/>
        <end position="152"/>
    </location>
</feature>
<dbReference type="Proteomes" id="UP000782843">
    <property type="component" value="Unassembled WGS sequence"/>
</dbReference>
<dbReference type="InterPro" id="IPR048634">
    <property type="entry name" value="SecD_SecF_C"/>
</dbReference>
<dbReference type="InterPro" id="IPR022813">
    <property type="entry name" value="SecD/SecF_arch_bac"/>
</dbReference>
<dbReference type="GO" id="GO:0006605">
    <property type="term" value="P:protein targeting"/>
    <property type="evidence" value="ECO:0007669"/>
    <property type="project" value="UniProtKB-UniRule"/>
</dbReference>
<evidence type="ECO:0000259" key="13">
    <source>
        <dbReference type="Pfam" id="PF22599"/>
    </source>
</evidence>
<dbReference type="InterPro" id="IPR001036">
    <property type="entry name" value="Acrflvin-R"/>
</dbReference>
<evidence type="ECO:0000256" key="5">
    <source>
        <dbReference type="ARBA" id="ARBA00022927"/>
    </source>
</evidence>
<feature type="transmembrane region" description="Helical" evidence="9">
    <location>
        <begin position="419"/>
        <end position="437"/>
    </location>
</feature>
<feature type="domain" description="Protein export membrane protein SecD/SecF C-terminal" evidence="11">
    <location>
        <begin position="299"/>
        <end position="462"/>
    </location>
</feature>
<dbReference type="Gene3D" id="1.20.1640.10">
    <property type="entry name" value="Multidrug efflux transporter AcrB transmembrane domain"/>
    <property type="match status" value="1"/>
</dbReference>
<gene>
    <name evidence="9 14" type="primary">secD</name>
    <name evidence="14" type="ORF">KC660_02335</name>
</gene>
<evidence type="ECO:0000256" key="6">
    <source>
        <dbReference type="ARBA" id="ARBA00022989"/>
    </source>
</evidence>
<feature type="domain" description="SecDF P1 head subdomain" evidence="13">
    <location>
        <begin position="179"/>
        <end position="297"/>
    </location>
</feature>
<dbReference type="InterPro" id="IPR055344">
    <property type="entry name" value="SecD_SecF_C_bact"/>
</dbReference>
<name>A0A955L3H8_9BACT</name>
<dbReference type="Pfam" id="PF21760">
    <property type="entry name" value="SecD_1st"/>
    <property type="match status" value="1"/>
</dbReference>
<dbReference type="NCBIfam" id="TIGR01129">
    <property type="entry name" value="secD"/>
    <property type="match status" value="1"/>
</dbReference>
<keyword evidence="8 9" id="KW-0472">Membrane</keyword>
<organism evidence="14 15">
    <name type="scientific">Candidatus Dojkabacteria bacterium</name>
    <dbReference type="NCBI Taxonomy" id="2099670"/>
    <lineage>
        <taxon>Bacteria</taxon>
        <taxon>Candidatus Dojkabacteria</taxon>
    </lineage>
</organism>
<accession>A0A955L3H8</accession>
<dbReference type="PRINTS" id="PR00702">
    <property type="entry name" value="ACRIFLAVINRP"/>
</dbReference>
<evidence type="ECO:0000259" key="12">
    <source>
        <dbReference type="Pfam" id="PF21760"/>
    </source>
</evidence>
<dbReference type="Gene3D" id="3.30.70.3220">
    <property type="match status" value="1"/>
</dbReference>
<evidence type="ECO:0000256" key="2">
    <source>
        <dbReference type="ARBA" id="ARBA00022448"/>
    </source>
</evidence>
<dbReference type="InterPro" id="IPR054384">
    <property type="entry name" value="SecDF_P1_head"/>
</dbReference>
<dbReference type="GO" id="GO:0065002">
    <property type="term" value="P:intracellular protein transmembrane transport"/>
    <property type="evidence" value="ECO:0007669"/>
    <property type="project" value="UniProtKB-UniRule"/>
</dbReference>
<feature type="transmembrane region" description="Helical" evidence="9">
    <location>
        <begin position="443"/>
        <end position="466"/>
    </location>
</feature>
<comment type="subunit">
    <text evidence="9">Forms a complex with SecF. Part of the essential Sec protein translocation apparatus which comprises SecA, SecYEG and auxiliary proteins SecDF. Other proteins may also be involved.</text>
</comment>
<sequence length="477" mass="51867">MTWKKRATLWAIIILTFLVIIIDFPTVPVNIDLGPISYHRELKGPDINLLGGKIFKKSDVRLGLDLQGGTRVVLSADMSAVPEADRDVKLNATKDVIENRINRYGTIEPNIYTQVSGNDYQIVVELPGTGDNVQSEISLITQTAKLEFWEQKDPADIPEVTQDNQVQAYYDPSFSFKPTDVTGSDLKDATSGIDQSSSQASSNSSVSLGGSYAIYLTFTDEGSKKFNDLAVRNQGKSIAPILDGQFIVGTDGIPLTPRVNEDLGTPGGKLDSTVITGNFTQDEAELLSTQLKAGALPLSVKVVEQTTVQPTLGQDALNKSLLAGVVGILLVMGFLIYLYGRFGILADIALVIYILISLAIYKLIPVTLTLAGIAGFIMSVGVAVDANILIFERLLEERRKGRNIFVATRMGFDKAWTSIRDSNISTLITCLILYYTGTSQVKGFALALGIGVIVSLFTAVTVTRFLTNLNLEREKRI</sequence>
<keyword evidence="5 9" id="KW-0653">Protein transport</keyword>
<dbReference type="GO" id="GO:0005886">
    <property type="term" value="C:plasma membrane"/>
    <property type="evidence" value="ECO:0007669"/>
    <property type="project" value="UniProtKB-SubCell"/>
</dbReference>
<feature type="transmembrane region" description="Helical" evidence="9">
    <location>
        <begin position="7"/>
        <end position="27"/>
    </location>
</feature>
<evidence type="ECO:0000256" key="1">
    <source>
        <dbReference type="ARBA" id="ARBA00004651"/>
    </source>
</evidence>
<keyword evidence="2 9" id="KW-0813">Transport</keyword>
<evidence type="ECO:0000259" key="11">
    <source>
        <dbReference type="Pfam" id="PF02355"/>
    </source>
</evidence>
<keyword evidence="6 9" id="KW-1133">Transmembrane helix</keyword>
<keyword evidence="7 9" id="KW-0811">Translocation</keyword>
<dbReference type="HAMAP" id="MF_01463_B">
    <property type="entry name" value="SecD_B"/>
    <property type="match status" value="1"/>
</dbReference>
<feature type="region of interest" description="Disordered" evidence="10">
    <location>
        <begin position="186"/>
        <end position="206"/>
    </location>
</feature>
<reference evidence="14" key="2">
    <citation type="journal article" date="2021" name="Microbiome">
        <title>Successional dynamics and alternative stable states in a saline activated sludge microbial community over 9 years.</title>
        <authorList>
            <person name="Wang Y."/>
            <person name="Ye J."/>
            <person name="Ju F."/>
            <person name="Liu L."/>
            <person name="Boyd J.A."/>
            <person name="Deng Y."/>
            <person name="Parks D.H."/>
            <person name="Jiang X."/>
            <person name="Yin X."/>
            <person name="Woodcroft B.J."/>
            <person name="Tyson G.W."/>
            <person name="Hugenholtz P."/>
            <person name="Polz M.F."/>
            <person name="Zhang T."/>
        </authorList>
    </citation>
    <scope>NUCLEOTIDE SEQUENCE</scope>
    <source>
        <strain evidence="14">HKST-UBA10</strain>
    </source>
</reference>
<evidence type="ECO:0000313" key="14">
    <source>
        <dbReference type="EMBL" id="MCA9382223.1"/>
    </source>
</evidence>
<feature type="transmembrane region" description="Helical" evidence="9">
    <location>
        <begin position="344"/>
        <end position="364"/>
    </location>
</feature>
<dbReference type="NCBIfam" id="TIGR00916">
    <property type="entry name" value="2A0604s01"/>
    <property type="match status" value="1"/>
</dbReference>
<dbReference type="InterPro" id="IPR022646">
    <property type="entry name" value="SecD/SecF_CS"/>
</dbReference>
<evidence type="ECO:0000256" key="3">
    <source>
        <dbReference type="ARBA" id="ARBA00022475"/>
    </source>
</evidence>
<evidence type="ECO:0000256" key="4">
    <source>
        <dbReference type="ARBA" id="ARBA00022692"/>
    </source>
</evidence>
<dbReference type="InterPro" id="IPR048631">
    <property type="entry name" value="SecD_1st"/>
</dbReference>
<dbReference type="PANTHER" id="PTHR30081">
    <property type="entry name" value="PROTEIN-EXPORT MEMBRANE PROTEIN SEC"/>
    <property type="match status" value="1"/>
</dbReference>
<dbReference type="Pfam" id="PF07549">
    <property type="entry name" value="Sec_GG"/>
    <property type="match status" value="1"/>
</dbReference>
<protein>
    <recommendedName>
        <fullName evidence="9">Protein translocase subunit SecD</fullName>
    </recommendedName>
</protein>
<dbReference type="InterPro" id="IPR005791">
    <property type="entry name" value="SecD"/>
</dbReference>
<comment type="caution">
    <text evidence="14">The sequence shown here is derived from an EMBL/GenBank/DDBJ whole genome shotgun (WGS) entry which is preliminary data.</text>
</comment>
<keyword evidence="4 9" id="KW-0812">Transmembrane</keyword>
<comment type="function">
    <text evidence="9">Part of the Sec protein translocase complex. Interacts with the SecYEG preprotein conducting channel. SecDF uses the proton motive force (PMF) to complete protein translocation after the ATP-dependent function of SecA.</text>
</comment>
<evidence type="ECO:0000313" key="15">
    <source>
        <dbReference type="Proteomes" id="UP000782843"/>
    </source>
</evidence>
<dbReference type="Pfam" id="PF22599">
    <property type="entry name" value="SecDF_P1_head"/>
    <property type="match status" value="1"/>
</dbReference>
<feature type="transmembrane region" description="Helical" evidence="9">
    <location>
        <begin position="321"/>
        <end position="339"/>
    </location>
</feature>
<proteinExistence type="inferred from homology"/>
<evidence type="ECO:0000256" key="8">
    <source>
        <dbReference type="ARBA" id="ARBA00023136"/>
    </source>
</evidence>